<dbReference type="InterPro" id="IPR035983">
    <property type="entry name" value="Hect_E3_ubiquitin_ligase"/>
</dbReference>
<gene>
    <name evidence="5" type="ORF">IRJ41_001782</name>
</gene>
<dbReference type="Proteomes" id="UP001059041">
    <property type="component" value="Linkage Group LG4"/>
</dbReference>
<comment type="caution">
    <text evidence="5">The sequence shown here is derived from an EMBL/GenBank/DDBJ whole genome shotgun (WGS) entry which is preliminary data.</text>
</comment>
<dbReference type="GO" id="GO:0004842">
    <property type="term" value="F:ubiquitin-protein transferase activity"/>
    <property type="evidence" value="ECO:0007669"/>
    <property type="project" value="InterPro"/>
</dbReference>
<evidence type="ECO:0000256" key="1">
    <source>
        <dbReference type="ARBA" id="ARBA00022679"/>
    </source>
</evidence>
<accession>A0A9W8C8C4</accession>
<dbReference type="PROSITE" id="PS50237">
    <property type="entry name" value="HECT"/>
    <property type="match status" value="1"/>
</dbReference>
<dbReference type="EMBL" id="JAFHDT010000004">
    <property type="protein sequence ID" value="KAI7810447.1"/>
    <property type="molecule type" value="Genomic_DNA"/>
</dbReference>
<feature type="domain" description="HECT" evidence="4">
    <location>
        <begin position="176"/>
        <end position="259"/>
    </location>
</feature>
<dbReference type="SUPFAM" id="SSF56204">
    <property type="entry name" value="Hect, E3 ligase catalytic domain"/>
    <property type="match status" value="1"/>
</dbReference>
<evidence type="ECO:0000256" key="2">
    <source>
        <dbReference type="ARBA" id="ARBA00022786"/>
    </source>
</evidence>
<evidence type="ECO:0000259" key="4">
    <source>
        <dbReference type="PROSITE" id="PS50237"/>
    </source>
</evidence>
<feature type="active site" description="Glycyl thioester intermediate" evidence="3">
    <location>
        <position position="227"/>
    </location>
</feature>
<name>A0A9W8C8C4_TRIRA</name>
<evidence type="ECO:0000256" key="3">
    <source>
        <dbReference type="PROSITE-ProRule" id="PRU00104"/>
    </source>
</evidence>
<dbReference type="InterPro" id="IPR000569">
    <property type="entry name" value="HECT_dom"/>
</dbReference>
<keyword evidence="6" id="KW-1185">Reference proteome</keyword>
<organism evidence="5 6">
    <name type="scientific">Triplophysa rosa</name>
    <name type="common">Cave loach</name>
    <dbReference type="NCBI Taxonomy" id="992332"/>
    <lineage>
        <taxon>Eukaryota</taxon>
        <taxon>Metazoa</taxon>
        <taxon>Chordata</taxon>
        <taxon>Craniata</taxon>
        <taxon>Vertebrata</taxon>
        <taxon>Euteleostomi</taxon>
        <taxon>Actinopterygii</taxon>
        <taxon>Neopterygii</taxon>
        <taxon>Teleostei</taxon>
        <taxon>Ostariophysi</taxon>
        <taxon>Cypriniformes</taxon>
        <taxon>Nemacheilidae</taxon>
        <taxon>Triplophysa</taxon>
    </lineage>
</organism>
<keyword evidence="1" id="KW-0808">Transferase</keyword>
<dbReference type="AlphaFoldDB" id="A0A9W8C8C4"/>
<keyword evidence="2 3" id="KW-0833">Ubl conjugation pathway</keyword>
<evidence type="ECO:0000313" key="5">
    <source>
        <dbReference type="EMBL" id="KAI7810447.1"/>
    </source>
</evidence>
<dbReference type="Gene3D" id="3.30.2410.10">
    <property type="entry name" value="Hect, E3 ligase catalytic domain"/>
    <property type="match status" value="1"/>
</dbReference>
<dbReference type="Pfam" id="PF00632">
    <property type="entry name" value="HECT"/>
    <property type="match status" value="1"/>
</dbReference>
<proteinExistence type="predicted"/>
<sequence length="259" mass="29083">MLSVCLIHGGVSPHFFSERLFDWVSGNPRGSPTLSDVGDQDVEERLQKIKNAETISQAREAIIQGSETLTVLGTMHHINSLDERDSLVKHSIQQCVEGRVLRGYQQFMEGLSTLGLAEAIQSYPAHFRSLFVENTQQLSAENLINLFHPVLSSVGSSRRREESRVLCYWRDWLIDIEECANVKLEDILIFASGLSRIPPLGFPVQPALEFLHSPDNKAKPLPEANTCSIILRLPIHKTYTEFKTWMESGIIQAPTFGVV</sequence>
<reference evidence="5" key="1">
    <citation type="submission" date="2021-02" db="EMBL/GenBank/DDBJ databases">
        <title>Comparative genomics reveals that relaxation of natural selection precedes convergent phenotypic evolution of cavefish.</title>
        <authorList>
            <person name="Peng Z."/>
        </authorList>
    </citation>
    <scope>NUCLEOTIDE SEQUENCE</scope>
    <source>
        <tissue evidence="5">Muscle</tissue>
    </source>
</reference>
<evidence type="ECO:0000313" key="6">
    <source>
        <dbReference type="Proteomes" id="UP001059041"/>
    </source>
</evidence>
<protein>
    <submittedName>
        <fullName evidence="5">G2/M phase-specific E3 ubiquitin-protein ligase-like</fullName>
    </submittedName>
</protein>